<dbReference type="RefSeq" id="WP_189402184.1">
    <property type="nucleotide sequence ID" value="NZ_BMXA01000005.1"/>
</dbReference>
<proteinExistence type="predicted"/>
<dbReference type="AlphaFoldDB" id="A0A918RYI6"/>
<dbReference type="InterPro" id="IPR005135">
    <property type="entry name" value="Endo/exonuclease/phosphatase"/>
</dbReference>
<dbReference type="PANTHER" id="PTHR42834:SF1">
    <property type="entry name" value="ENDONUCLEASE_EXONUCLEASE_PHOSPHATASE FAMILY PROTEIN (AFU_ORTHOLOGUE AFUA_3G09210)"/>
    <property type="match status" value="1"/>
</dbReference>
<comment type="caution">
    <text evidence="2">The sequence shown here is derived from an EMBL/GenBank/DDBJ whole genome shotgun (WGS) entry which is preliminary data.</text>
</comment>
<dbReference type="Gene3D" id="3.60.10.10">
    <property type="entry name" value="Endonuclease/exonuclease/phosphatase"/>
    <property type="match status" value="1"/>
</dbReference>
<reference evidence="2" key="1">
    <citation type="journal article" date="2014" name="Int. J. Syst. Evol. Microbiol.">
        <title>Complete genome sequence of Corynebacterium casei LMG S-19264T (=DSM 44701T), isolated from a smear-ripened cheese.</title>
        <authorList>
            <consortium name="US DOE Joint Genome Institute (JGI-PGF)"/>
            <person name="Walter F."/>
            <person name="Albersmeier A."/>
            <person name="Kalinowski J."/>
            <person name="Ruckert C."/>
        </authorList>
    </citation>
    <scope>NUCLEOTIDE SEQUENCE</scope>
    <source>
        <strain evidence="2">KCTC 12711</strain>
    </source>
</reference>
<keyword evidence="3" id="KW-1185">Reference proteome</keyword>
<dbReference type="Pfam" id="PF03372">
    <property type="entry name" value="Exo_endo_phos"/>
    <property type="match status" value="1"/>
</dbReference>
<accession>A0A918RYI6</accession>
<dbReference type="InterPro" id="IPR036691">
    <property type="entry name" value="Endo/exonu/phosph_ase_sf"/>
</dbReference>
<dbReference type="Proteomes" id="UP000614811">
    <property type="component" value="Unassembled WGS sequence"/>
</dbReference>
<feature type="domain" description="Endonuclease/exonuclease/phosphatase" evidence="1">
    <location>
        <begin position="292"/>
        <end position="477"/>
    </location>
</feature>
<sequence>MDHLSIRDIQGDSLTSPYAGKTVLVHGMVTGVLRRGFYVQTPDKEWDERGSDAVFVYSPLWKPELDDYLEVHGECVDYYKHETAKPVTQIQLDQAHVLNAKGRRVRPLELTQELLPQGNDELATVLNSLEGMLLRIAPGQTFIAPSNFHGDYVIAMDAPKPDTSMIRSPQGGAIVQAENPMRWYPGFRIFNPNHAVRVNLGATLTSPVVGPLHYRSDAYQLAVSAAFEFDQNFVELSASSIRSRAGAISILTLNCFNLDPHVEAQTRVTNPRLDVDDDVGEGRFHTLAQAIVLQAQLPDIIALQEIQDNDGAELTTEVDASATYALLIALIKELSGVEYQAIDVAPVSGQDGGQPGGNIRNAYLYRPDRVVLDPRSVRVLGQDDPSFADSRKALVCHFTEQASGETLAVINVHLASKRHQASIFAPTAFAPGVDAKADVRHAQARAIRVEMDALSAAGIEYYVTGDFNDTEHSDTLAIITGEDATNLVLSLPPEERYDYNHRGKLQVLMHGVVSNATATQRDCQYEILHGNELIGVTPGEVSDKPSDHAYVIAQIGFSGSGD</sequence>
<evidence type="ECO:0000259" key="1">
    <source>
        <dbReference type="Pfam" id="PF03372"/>
    </source>
</evidence>
<dbReference type="EMBL" id="BMXA01000005">
    <property type="protein sequence ID" value="GHA15977.1"/>
    <property type="molecule type" value="Genomic_DNA"/>
</dbReference>
<dbReference type="PANTHER" id="PTHR42834">
    <property type="entry name" value="ENDONUCLEASE/EXONUCLEASE/PHOSPHATASE FAMILY PROTEIN (AFU_ORTHOLOGUE AFUA_3G09210)"/>
    <property type="match status" value="1"/>
</dbReference>
<protein>
    <recommendedName>
        <fullName evidence="1">Endonuclease/exonuclease/phosphatase domain-containing protein</fullName>
    </recommendedName>
</protein>
<gene>
    <name evidence="2" type="ORF">GCM10008090_27130</name>
</gene>
<evidence type="ECO:0000313" key="3">
    <source>
        <dbReference type="Proteomes" id="UP000614811"/>
    </source>
</evidence>
<organism evidence="2 3">
    <name type="scientific">Arenicella chitinivorans</name>
    <dbReference type="NCBI Taxonomy" id="1329800"/>
    <lineage>
        <taxon>Bacteria</taxon>
        <taxon>Pseudomonadati</taxon>
        <taxon>Pseudomonadota</taxon>
        <taxon>Gammaproteobacteria</taxon>
        <taxon>Arenicellales</taxon>
        <taxon>Arenicellaceae</taxon>
        <taxon>Arenicella</taxon>
    </lineage>
</organism>
<evidence type="ECO:0000313" key="2">
    <source>
        <dbReference type="EMBL" id="GHA15977.1"/>
    </source>
</evidence>
<reference evidence="2" key="2">
    <citation type="submission" date="2020-09" db="EMBL/GenBank/DDBJ databases">
        <authorList>
            <person name="Sun Q."/>
            <person name="Kim S."/>
        </authorList>
    </citation>
    <scope>NUCLEOTIDE SEQUENCE</scope>
    <source>
        <strain evidence="2">KCTC 12711</strain>
    </source>
</reference>
<dbReference type="SUPFAM" id="SSF56219">
    <property type="entry name" value="DNase I-like"/>
    <property type="match status" value="1"/>
</dbReference>
<name>A0A918RYI6_9GAMM</name>
<dbReference type="GO" id="GO:0003824">
    <property type="term" value="F:catalytic activity"/>
    <property type="evidence" value="ECO:0007669"/>
    <property type="project" value="InterPro"/>
</dbReference>